<evidence type="ECO:0000256" key="5">
    <source>
        <dbReference type="ARBA" id="ARBA00023242"/>
    </source>
</evidence>
<dbReference type="SUPFAM" id="SSF55455">
    <property type="entry name" value="SRF-like"/>
    <property type="match status" value="1"/>
</dbReference>
<keyword evidence="2" id="KW-0805">Transcription regulation</keyword>
<dbReference type="Gene3D" id="3.40.1810.10">
    <property type="entry name" value="Transcription factor, MADS-box"/>
    <property type="match status" value="1"/>
</dbReference>
<gene>
    <name evidence="7" type="ORF">CDL15_Pgr017015</name>
</gene>
<dbReference type="PANTHER" id="PTHR11945:SF725">
    <property type="entry name" value="AGAMOUS-LIKE 58-RELATED"/>
    <property type="match status" value="1"/>
</dbReference>
<dbReference type="AlphaFoldDB" id="A0A218WXU2"/>
<dbReference type="PANTHER" id="PTHR11945">
    <property type="entry name" value="MADS BOX PROTEIN"/>
    <property type="match status" value="1"/>
</dbReference>
<keyword evidence="3" id="KW-0238">DNA-binding</keyword>
<reference evidence="8" key="1">
    <citation type="journal article" date="2017" name="Plant J.">
        <title>The pomegranate (Punica granatum L.) genome and the genomics of punicalagin biosynthesis.</title>
        <authorList>
            <person name="Qin G."/>
            <person name="Xu C."/>
            <person name="Ming R."/>
            <person name="Tang H."/>
            <person name="Guyot R."/>
            <person name="Kramer E.M."/>
            <person name="Hu Y."/>
            <person name="Yi X."/>
            <person name="Qi Y."/>
            <person name="Xu X."/>
            <person name="Gao Z."/>
            <person name="Pan H."/>
            <person name="Jian J."/>
            <person name="Tian Y."/>
            <person name="Yue Z."/>
            <person name="Xu Y."/>
        </authorList>
    </citation>
    <scope>NUCLEOTIDE SEQUENCE [LARGE SCALE GENOMIC DNA]</scope>
    <source>
        <strain evidence="8">cv. Dabenzi</strain>
    </source>
</reference>
<comment type="caution">
    <text evidence="7">The sequence shown here is derived from an EMBL/GenBank/DDBJ whole genome shotgun (WGS) entry which is preliminary data.</text>
</comment>
<protein>
    <recommendedName>
        <fullName evidence="6">MADS-box domain-containing protein</fullName>
    </recommendedName>
</protein>
<evidence type="ECO:0000259" key="6">
    <source>
        <dbReference type="PROSITE" id="PS50066"/>
    </source>
</evidence>
<evidence type="ECO:0000256" key="1">
    <source>
        <dbReference type="ARBA" id="ARBA00004123"/>
    </source>
</evidence>
<dbReference type="Proteomes" id="UP000197138">
    <property type="component" value="Unassembled WGS sequence"/>
</dbReference>
<dbReference type="SMART" id="SM00432">
    <property type="entry name" value="MADS"/>
    <property type="match status" value="1"/>
</dbReference>
<dbReference type="EMBL" id="MTKT01002534">
    <property type="protein sequence ID" value="OWM77617.1"/>
    <property type="molecule type" value="Genomic_DNA"/>
</dbReference>
<accession>A0A218WXU2</accession>
<evidence type="ECO:0000313" key="7">
    <source>
        <dbReference type="EMBL" id="OWM77617.1"/>
    </source>
</evidence>
<keyword evidence="4" id="KW-0804">Transcription</keyword>
<feature type="domain" description="MADS-box" evidence="6">
    <location>
        <begin position="1"/>
        <end position="44"/>
    </location>
</feature>
<evidence type="ECO:0000256" key="4">
    <source>
        <dbReference type="ARBA" id="ARBA00023163"/>
    </source>
</evidence>
<dbReference type="GO" id="GO:0000981">
    <property type="term" value="F:DNA-binding transcription factor activity, RNA polymerase II-specific"/>
    <property type="evidence" value="ECO:0007669"/>
    <property type="project" value="TreeGrafter"/>
</dbReference>
<keyword evidence="5" id="KW-0539">Nucleus</keyword>
<dbReference type="GO" id="GO:0005634">
    <property type="term" value="C:nucleus"/>
    <property type="evidence" value="ECO:0007669"/>
    <property type="project" value="UniProtKB-SubCell"/>
</dbReference>
<organism evidence="7 8">
    <name type="scientific">Punica granatum</name>
    <name type="common">Pomegranate</name>
    <dbReference type="NCBI Taxonomy" id="22663"/>
    <lineage>
        <taxon>Eukaryota</taxon>
        <taxon>Viridiplantae</taxon>
        <taxon>Streptophyta</taxon>
        <taxon>Embryophyta</taxon>
        <taxon>Tracheophyta</taxon>
        <taxon>Spermatophyta</taxon>
        <taxon>Magnoliopsida</taxon>
        <taxon>eudicotyledons</taxon>
        <taxon>Gunneridae</taxon>
        <taxon>Pentapetalae</taxon>
        <taxon>rosids</taxon>
        <taxon>malvids</taxon>
        <taxon>Myrtales</taxon>
        <taxon>Lythraceae</taxon>
        <taxon>Punica</taxon>
    </lineage>
</organism>
<dbReference type="InterPro" id="IPR002100">
    <property type="entry name" value="TF_MADSbox"/>
</dbReference>
<dbReference type="PROSITE" id="PS50066">
    <property type="entry name" value="MADS_BOX_2"/>
    <property type="match status" value="1"/>
</dbReference>
<dbReference type="PRINTS" id="PR00404">
    <property type="entry name" value="MADSDOMAIN"/>
</dbReference>
<proteinExistence type="predicted"/>
<dbReference type="GO" id="GO:0046983">
    <property type="term" value="F:protein dimerization activity"/>
    <property type="evidence" value="ECO:0007669"/>
    <property type="project" value="InterPro"/>
</dbReference>
<evidence type="ECO:0000256" key="3">
    <source>
        <dbReference type="ARBA" id="ARBA00023125"/>
    </source>
</evidence>
<dbReference type="Pfam" id="PF00319">
    <property type="entry name" value="SRF-TF"/>
    <property type="match status" value="1"/>
</dbReference>
<evidence type="ECO:0000256" key="2">
    <source>
        <dbReference type="ARBA" id="ARBA00023015"/>
    </source>
</evidence>
<name>A0A218WXU2_PUNGR</name>
<evidence type="ECO:0000313" key="8">
    <source>
        <dbReference type="Proteomes" id="UP000197138"/>
    </source>
</evidence>
<sequence>MITFSKRRSGIYKKASELVAIGGAEVGIVAFSPTEKPYSFRHPFVQAVINKFLNRNASLPADDRREERICQRITCDTSEGNPPNWERRWWEKPPEELSFDELKEEALFLEALSRAICNILNYPDDLHALGLWVEVGASSVQDGQD</sequence>
<dbReference type="InterPro" id="IPR036879">
    <property type="entry name" value="TF_MADSbox_sf"/>
</dbReference>
<comment type="subcellular location">
    <subcellularLocation>
        <location evidence="1">Nucleus</location>
    </subcellularLocation>
</comment>
<dbReference type="GO" id="GO:0000978">
    <property type="term" value="F:RNA polymerase II cis-regulatory region sequence-specific DNA binding"/>
    <property type="evidence" value="ECO:0007669"/>
    <property type="project" value="TreeGrafter"/>
</dbReference>